<dbReference type="AlphaFoldDB" id="A0A8X6NHC5"/>
<reference evidence="1" key="1">
    <citation type="submission" date="2020-08" db="EMBL/GenBank/DDBJ databases">
        <title>Multicomponent nature underlies the extraordinary mechanical properties of spider dragline silk.</title>
        <authorList>
            <person name="Kono N."/>
            <person name="Nakamura H."/>
            <person name="Mori M."/>
            <person name="Yoshida Y."/>
            <person name="Ohtoshi R."/>
            <person name="Malay A.D."/>
            <person name="Moran D.A.P."/>
            <person name="Tomita M."/>
            <person name="Numata K."/>
            <person name="Arakawa K."/>
        </authorList>
    </citation>
    <scope>NUCLEOTIDE SEQUENCE</scope>
</reference>
<accession>A0A8X6NHC5</accession>
<evidence type="ECO:0000313" key="2">
    <source>
        <dbReference type="Proteomes" id="UP000887013"/>
    </source>
</evidence>
<proteinExistence type="predicted"/>
<dbReference type="EMBL" id="BMAW01058098">
    <property type="protein sequence ID" value="GFT14534.1"/>
    <property type="molecule type" value="Genomic_DNA"/>
</dbReference>
<dbReference type="Proteomes" id="UP000887013">
    <property type="component" value="Unassembled WGS sequence"/>
</dbReference>
<sequence>MSQRNFRDVQPHLPAGIAPALGHAKPLADKHGMMVSIKNLHYGRVLSNGETKGKGLILMNCNTGPGGSNISCGYRGRILSSTAWSFTVSYSWENTGHRWMQIK</sequence>
<comment type="caution">
    <text evidence="1">The sequence shown here is derived from an EMBL/GenBank/DDBJ whole genome shotgun (WGS) entry which is preliminary data.</text>
</comment>
<organism evidence="1 2">
    <name type="scientific">Nephila pilipes</name>
    <name type="common">Giant wood spider</name>
    <name type="synonym">Nephila maculata</name>
    <dbReference type="NCBI Taxonomy" id="299642"/>
    <lineage>
        <taxon>Eukaryota</taxon>
        <taxon>Metazoa</taxon>
        <taxon>Ecdysozoa</taxon>
        <taxon>Arthropoda</taxon>
        <taxon>Chelicerata</taxon>
        <taxon>Arachnida</taxon>
        <taxon>Araneae</taxon>
        <taxon>Araneomorphae</taxon>
        <taxon>Entelegynae</taxon>
        <taxon>Araneoidea</taxon>
        <taxon>Nephilidae</taxon>
        <taxon>Nephila</taxon>
    </lineage>
</organism>
<protein>
    <submittedName>
        <fullName evidence="1">Uncharacterized protein</fullName>
    </submittedName>
</protein>
<dbReference type="OrthoDB" id="10438416at2759"/>
<keyword evidence="2" id="KW-1185">Reference proteome</keyword>
<gene>
    <name evidence="1" type="ORF">NPIL_506381</name>
</gene>
<name>A0A8X6NHC5_NEPPI</name>
<evidence type="ECO:0000313" key="1">
    <source>
        <dbReference type="EMBL" id="GFT14534.1"/>
    </source>
</evidence>